<dbReference type="GO" id="GO:0030246">
    <property type="term" value="F:carbohydrate binding"/>
    <property type="evidence" value="ECO:0007669"/>
    <property type="project" value="UniProtKB-UniRule"/>
</dbReference>
<dbReference type="Gene3D" id="3.30.920.50">
    <property type="entry name" value="Beta-1,3-glucanase, C-terminal domain"/>
    <property type="match status" value="1"/>
</dbReference>
<dbReference type="PANTHER" id="PTHR38165:SF1">
    <property type="entry name" value="GLUCANASE B"/>
    <property type="match status" value="1"/>
</dbReference>
<dbReference type="Pfam" id="PF22184">
    <property type="entry name" value="CBM_56"/>
    <property type="match status" value="2"/>
</dbReference>
<dbReference type="Gene3D" id="2.60.110.10">
    <property type="entry name" value="Thaumatin"/>
    <property type="match status" value="1"/>
</dbReference>
<comment type="caution">
    <text evidence="4">The sequence shown here is derived from an EMBL/GenBank/DDBJ whole genome shotgun (WGS) entry which is preliminary data.</text>
</comment>
<dbReference type="InterPro" id="IPR042517">
    <property type="entry name" value="Glyco_hydro_64_N_2"/>
</dbReference>
<dbReference type="InterPro" id="IPR037176">
    <property type="entry name" value="Osmotin/thaumatin-like_sf"/>
</dbReference>
<evidence type="ECO:0000313" key="5">
    <source>
        <dbReference type="Proteomes" id="UP000267464"/>
    </source>
</evidence>
<dbReference type="Pfam" id="PF13290">
    <property type="entry name" value="CHB_HEX_C_1"/>
    <property type="match status" value="1"/>
</dbReference>
<proteinExistence type="predicted"/>
<dbReference type="PANTHER" id="PTHR38165">
    <property type="match status" value="1"/>
</dbReference>
<evidence type="ECO:0000313" key="4">
    <source>
        <dbReference type="EMBL" id="RQP24330.1"/>
    </source>
</evidence>
<sequence length="729" mass="77777">MGIESLSSSCHESAFRERDVQGFGSCEPHLKGDTPMKRIALWLAGVLATLFCLLPFAQAQTASDYTQGVDVSGNVATIWFKPTSSTTTWADVHYKLNGGAQQNLRMTWNASAGRHETQVTPVANGNTLAYSFTYNKGTPAYDSASFNFTVGQSTGGGGGGGGDSGSGSGYTYGVSVSGNTATVWFKPTGSLSFVDVHYTLNGGAQQNLRMTNNTGAARYETNVSPVATGNVLNYWYTFSTNGATQTDTPHYSFTVGGGTTNPGTVATPTFSPAPGTYSSAQNVTISTATSGATIKYTTDGSTPTSSSATYAGAISVASSKTLKAIAQKSGMTDSAVATGSYTIQTGGTWNGMTTFNMVNQTNGRWPDSQVYWSIIGKDWATGQFVHVDLNGKLIPMSTADNGALTKGGVTYTNYFYTLAQSKSVTIPAINSARILFSVGSPMYIRVVIDGNGNVGYAGANIENPTDPNIDVYFDFGEMAIIPKGQPNQGIFVNTTRVDQFGFPVKLRVQGLNGFDQTVGEALAESRDTLFSKFQTETPAEFHGLAQAPYSPYRIMAPSHATFIAGKANANYLQSYIDTVWARYRNEDLVFTLDNMGTFHGRVSGDRFVFTGGNKNGTYYINGKPTTSMVFLGNGLLDDTSGGPTDTGVQLQIQAQLCAALNRHVAETPANWYVQSAHHPAGLPSNWFSKFWHDHSINKLAYGFAYDDVGGFSPSIHTDSPTTVTFTIGW</sequence>
<evidence type="ECO:0000259" key="2">
    <source>
        <dbReference type="PROSITE" id="PS52005"/>
    </source>
</evidence>
<organism evidence="4 5">
    <name type="scientific">Piscinibacter terrae</name>
    <dbReference type="NCBI Taxonomy" id="2496871"/>
    <lineage>
        <taxon>Bacteria</taxon>
        <taxon>Pseudomonadati</taxon>
        <taxon>Pseudomonadota</taxon>
        <taxon>Betaproteobacteria</taxon>
        <taxon>Burkholderiales</taxon>
        <taxon>Sphaerotilaceae</taxon>
        <taxon>Piscinibacter</taxon>
    </lineage>
</organism>
<reference evidence="4 5" key="1">
    <citation type="submission" date="2018-08" db="EMBL/GenBank/DDBJ databases">
        <authorList>
            <person name="Khan S.A."/>
            <person name="Jeon C.O."/>
            <person name="Chun B.H."/>
            <person name="Jeong S.E."/>
        </authorList>
    </citation>
    <scope>NUCLEOTIDE SEQUENCE [LARGE SCALE GENOMIC DNA]</scope>
    <source>
        <strain evidence="4 5">S-16</strain>
    </source>
</reference>
<dbReference type="AlphaFoldDB" id="A0A3N7HQ57"/>
<dbReference type="PROSITE" id="PS52005">
    <property type="entry name" value="CBM56"/>
    <property type="match status" value="2"/>
</dbReference>
<dbReference type="CDD" id="cd09214">
    <property type="entry name" value="GH64-like"/>
    <property type="match status" value="1"/>
</dbReference>
<name>A0A3N7HQ57_9BURK</name>
<keyword evidence="1" id="KW-0812">Transmembrane</keyword>
<keyword evidence="5" id="KW-1185">Reference proteome</keyword>
<dbReference type="InterPro" id="IPR059177">
    <property type="entry name" value="GH29D-like_dom"/>
</dbReference>
<feature type="domain" description="CBM56" evidence="2">
    <location>
        <begin position="58"/>
        <end position="150"/>
    </location>
</feature>
<keyword evidence="1" id="KW-0472">Membrane</keyword>
<feature type="transmembrane region" description="Helical" evidence="1">
    <location>
        <begin position="39"/>
        <end position="57"/>
    </location>
</feature>
<dbReference type="Proteomes" id="UP000267464">
    <property type="component" value="Unassembled WGS sequence"/>
</dbReference>
<gene>
    <name evidence="4" type="ORF">DZC73_13600</name>
</gene>
<reference evidence="4 5" key="2">
    <citation type="submission" date="2018-12" db="EMBL/GenBank/DDBJ databases">
        <title>Rhizobacter gummiphilus sp. nov., a rubber-degrading bacterium isolated from the soil of a botanical garden in Japan.</title>
        <authorList>
            <person name="Shunsuke S.S."/>
        </authorList>
    </citation>
    <scope>NUCLEOTIDE SEQUENCE [LARGE SCALE GENOMIC DNA]</scope>
    <source>
        <strain evidence="4 5">S-16</strain>
    </source>
</reference>
<feature type="domain" description="CBM56" evidence="2">
    <location>
        <begin position="164"/>
        <end position="255"/>
    </location>
</feature>
<dbReference type="InterPro" id="IPR032477">
    <property type="entry name" value="Glyco_hydro_64"/>
</dbReference>
<evidence type="ECO:0000256" key="1">
    <source>
        <dbReference type="SAM" id="Phobius"/>
    </source>
</evidence>
<dbReference type="InterPro" id="IPR047569">
    <property type="entry name" value="CBM56"/>
</dbReference>
<protein>
    <submittedName>
        <fullName evidence="4">Uncharacterized protein</fullName>
    </submittedName>
</protein>
<evidence type="ECO:0000259" key="3">
    <source>
        <dbReference type="PROSITE" id="PS52006"/>
    </source>
</evidence>
<dbReference type="Pfam" id="PF16483">
    <property type="entry name" value="Glyco_hydro_64"/>
    <property type="match status" value="1"/>
</dbReference>
<dbReference type="EMBL" id="QUSW01000003">
    <property type="protein sequence ID" value="RQP24330.1"/>
    <property type="molecule type" value="Genomic_DNA"/>
</dbReference>
<dbReference type="PROSITE" id="PS52006">
    <property type="entry name" value="GH64"/>
    <property type="match status" value="1"/>
</dbReference>
<keyword evidence="1" id="KW-1133">Transmembrane helix</keyword>
<dbReference type="OrthoDB" id="9805202at2"/>
<feature type="domain" description="GH64" evidence="3">
    <location>
        <begin position="350"/>
        <end position="729"/>
    </location>
</feature>
<accession>A0A3N7HQ57</accession>
<dbReference type="InterPro" id="IPR037398">
    <property type="entry name" value="Glyco_hydro_64_fam"/>
</dbReference>